<evidence type="ECO:0000313" key="2">
    <source>
        <dbReference type="EMBL" id="RAK73048.1"/>
    </source>
</evidence>
<sequence>MLELFNKFFDKKRDAPVSSRVRSPRTMLCVHYKKRSFLLMIQVFLPSRLSPYSHKKTQKHKSKQHNTNIMPTNKQRVQPKSRRWAKRQRQAPSTSAAQNASPTMWHDYYNVTTHGEATQDRAHHVSCKAQCRYCWMFWTSRASSPSAISLQLHLHFCPGRRKRAADQKKCKLGKCPPSCDLAAKDETSTKGAEEWHYDGEQCQPPEFSKLTTDQMRERFVIGTKGFRLKAQCRDCDRKVCNKRYTLCNHLAGCAMRRKFLLFRGEKAGRWVKCRDCGEVVKADRGVKMVHLVKECPARSSD</sequence>
<dbReference type="Proteomes" id="UP000249789">
    <property type="component" value="Unassembled WGS sequence"/>
</dbReference>
<evidence type="ECO:0000256" key="1">
    <source>
        <dbReference type="SAM" id="MobiDB-lite"/>
    </source>
</evidence>
<name>A0A8G1RI06_9EURO</name>
<feature type="region of interest" description="Disordered" evidence="1">
    <location>
        <begin position="52"/>
        <end position="99"/>
    </location>
</feature>
<keyword evidence="3" id="KW-1185">Reference proteome</keyword>
<feature type="compositionally biased region" description="Basic residues" evidence="1">
    <location>
        <begin position="77"/>
        <end position="89"/>
    </location>
</feature>
<accession>A0A8G1RI06</accession>
<evidence type="ECO:0000313" key="3">
    <source>
        <dbReference type="Proteomes" id="UP000249789"/>
    </source>
</evidence>
<feature type="compositionally biased region" description="Basic residues" evidence="1">
    <location>
        <begin position="53"/>
        <end position="64"/>
    </location>
</feature>
<dbReference type="AlphaFoldDB" id="A0A8G1RI06"/>
<reference evidence="2 3" key="1">
    <citation type="submission" date="2018-02" db="EMBL/GenBank/DDBJ databases">
        <title>The genomes of Aspergillus section Nigri reveals drivers in fungal speciation.</title>
        <authorList>
            <consortium name="DOE Joint Genome Institute"/>
            <person name="Vesth T.C."/>
            <person name="Nybo J."/>
            <person name="Theobald S."/>
            <person name="Brandl J."/>
            <person name="Frisvad J.C."/>
            <person name="Nielsen K.F."/>
            <person name="Lyhne E.K."/>
            <person name="Kogle M.E."/>
            <person name="Kuo A."/>
            <person name="Riley R."/>
            <person name="Clum A."/>
            <person name="Nolan M."/>
            <person name="Lipzen A."/>
            <person name="Salamov A."/>
            <person name="Henrissat B."/>
            <person name="Wiebenga A."/>
            <person name="De vries R.P."/>
            <person name="Grigoriev I.V."/>
            <person name="Mortensen U.H."/>
            <person name="Andersen M.R."/>
            <person name="Baker S.E."/>
        </authorList>
    </citation>
    <scope>NUCLEOTIDE SEQUENCE [LARGE SCALE GENOMIC DNA]</scope>
    <source>
        <strain evidence="2 3">CBS 313.89</strain>
    </source>
</reference>
<feature type="compositionally biased region" description="Polar residues" evidence="1">
    <location>
        <begin position="90"/>
        <end position="99"/>
    </location>
</feature>
<dbReference type="OrthoDB" id="10375261at2759"/>
<dbReference type="RefSeq" id="XP_040797058.1">
    <property type="nucleotide sequence ID" value="XM_040940044.1"/>
</dbReference>
<dbReference type="EMBL" id="KZ824685">
    <property type="protein sequence ID" value="RAK73048.1"/>
    <property type="molecule type" value="Genomic_DNA"/>
</dbReference>
<gene>
    <name evidence="2" type="ORF">BO72DRAFT_252311</name>
</gene>
<organism evidence="2 3">
    <name type="scientific">Aspergillus fijiensis CBS 313.89</name>
    <dbReference type="NCBI Taxonomy" id="1448319"/>
    <lineage>
        <taxon>Eukaryota</taxon>
        <taxon>Fungi</taxon>
        <taxon>Dikarya</taxon>
        <taxon>Ascomycota</taxon>
        <taxon>Pezizomycotina</taxon>
        <taxon>Eurotiomycetes</taxon>
        <taxon>Eurotiomycetidae</taxon>
        <taxon>Eurotiales</taxon>
        <taxon>Aspergillaceae</taxon>
        <taxon>Aspergillus</taxon>
    </lineage>
</organism>
<dbReference type="VEuPathDB" id="FungiDB:BO72DRAFT_252311"/>
<protein>
    <submittedName>
        <fullName evidence="2">Uncharacterized protein</fullName>
    </submittedName>
</protein>
<dbReference type="GeneID" id="63857377"/>
<proteinExistence type="predicted"/>
<feature type="compositionally biased region" description="Polar residues" evidence="1">
    <location>
        <begin position="66"/>
        <end position="76"/>
    </location>
</feature>